<keyword evidence="3" id="KW-0489">Methyltransferase</keyword>
<dbReference type="InterPro" id="IPR029063">
    <property type="entry name" value="SAM-dependent_MTases_sf"/>
</dbReference>
<accession>A0A1H8NX61</accession>
<dbReference type="InterPro" id="IPR013216">
    <property type="entry name" value="Methyltransf_11"/>
</dbReference>
<evidence type="ECO:0000256" key="1">
    <source>
        <dbReference type="ARBA" id="ARBA00022679"/>
    </source>
</evidence>
<sequence length="258" mass="27893">MTPSVQEHYGATDIVARILAAVPWSHDDGAALTARQVFPFDQLHGRELLATQEHAARLNPTKEEHLLDIGSGVGGPARYFASTFGCRITGIDLTPDFILAAKEISTLCNLGDLLSFVEANAAKLPFAADTFDHAYSFYVGMNLADKSAVLSECFRVLKPGGRLLWTEVTEAAGNPHYPLPWSRSVEGSHVQTREILIDVFATVGFEVLSVEDETGAHLELAQQMKLSGKVPTAAQQQANEVVLGADFGERRGSVAQMV</sequence>
<dbReference type="InterPro" id="IPR050447">
    <property type="entry name" value="Erg6_SMT_methyltransf"/>
</dbReference>
<evidence type="ECO:0000313" key="3">
    <source>
        <dbReference type="EMBL" id="SEO34226.1"/>
    </source>
</evidence>
<dbReference type="RefSeq" id="WP_050520621.1">
    <property type="nucleotide sequence ID" value="NZ_FOCO01000110.1"/>
</dbReference>
<dbReference type="Pfam" id="PF08241">
    <property type="entry name" value="Methyltransf_11"/>
    <property type="match status" value="1"/>
</dbReference>
<dbReference type="SUPFAM" id="SSF53335">
    <property type="entry name" value="S-adenosyl-L-methionine-dependent methyltransferases"/>
    <property type="match status" value="1"/>
</dbReference>
<dbReference type="PANTHER" id="PTHR44068">
    <property type="entry name" value="ZGC:194242"/>
    <property type="match status" value="1"/>
</dbReference>
<gene>
    <name evidence="3" type="ORF">SAMN05216227_11102</name>
</gene>
<dbReference type="STRING" id="1077947.SAMN05216227_11102"/>
<organism evidence="3 4">
    <name type="scientific">Pseudorhodobacter antarcticus</name>
    <dbReference type="NCBI Taxonomy" id="1077947"/>
    <lineage>
        <taxon>Bacteria</taxon>
        <taxon>Pseudomonadati</taxon>
        <taxon>Pseudomonadota</taxon>
        <taxon>Alphaproteobacteria</taxon>
        <taxon>Rhodobacterales</taxon>
        <taxon>Paracoccaceae</taxon>
        <taxon>Pseudorhodobacter</taxon>
    </lineage>
</organism>
<dbReference type="GO" id="GO:0008757">
    <property type="term" value="F:S-adenosylmethionine-dependent methyltransferase activity"/>
    <property type="evidence" value="ECO:0007669"/>
    <property type="project" value="InterPro"/>
</dbReference>
<dbReference type="GO" id="GO:0032259">
    <property type="term" value="P:methylation"/>
    <property type="evidence" value="ECO:0007669"/>
    <property type="project" value="UniProtKB-KW"/>
</dbReference>
<evidence type="ECO:0000259" key="2">
    <source>
        <dbReference type="Pfam" id="PF08241"/>
    </source>
</evidence>
<name>A0A1H8NX61_9RHOB</name>
<dbReference type="Gene3D" id="3.40.50.150">
    <property type="entry name" value="Vaccinia Virus protein VP39"/>
    <property type="match status" value="1"/>
</dbReference>
<dbReference type="CDD" id="cd02440">
    <property type="entry name" value="AdoMet_MTases"/>
    <property type="match status" value="1"/>
</dbReference>
<dbReference type="Proteomes" id="UP000183002">
    <property type="component" value="Unassembled WGS sequence"/>
</dbReference>
<feature type="domain" description="Methyltransferase type 11" evidence="2">
    <location>
        <begin position="67"/>
        <end position="164"/>
    </location>
</feature>
<keyword evidence="4" id="KW-1185">Reference proteome</keyword>
<keyword evidence="1 3" id="KW-0808">Transferase</keyword>
<dbReference type="PANTHER" id="PTHR44068:SF11">
    <property type="entry name" value="GERANYL DIPHOSPHATE 2-C-METHYLTRANSFERASE"/>
    <property type="match status" value="1"/>
</dbReference>
<dbReference type="AlphaFoldDB" id="A0A1H8NX61"/>
<dbReference type="OrthoDB" id="9765084at2"/>
<reference evidence="3 4" key="1">
    <citation type="submission" date="2016-10" db="EMBL/GenBank/DDBJ databases">
        <authorList>
            <person name="de Groot N.N."/>
        </authorList>
    </citation>
    <scope>NUCLEOTIDE SEQUENCE [LARGE SCALE GENOMIC DNA]</scope>
    <source>
        <strain evidence="3 4">CGMCC 1.10836</strain>
    </source>
</reference>
<protein>
    <submittedName>
        <fullName evidence="3">Methyltransferase domain-containing protein</fullName>
    </submittedName>
</protein>
<proteinExistence type="predicted"/>
<dbReference type="EMBL" id="FOCO01000110">
    <property type="protein sequence ID" value="SEO34226.1"/>
    <property type="molecule type" value="Genomic_DNA"/>
</dbReference>
<evidence type="ECO:0000313" key="4">
    <source>
        <dbReference type="Proteomes" id="UP000183002"/>
    </source>
</evidence>